<keyword evidence="1" id="KW-0472">Membrane</keyword>
<dbReference type="FunFam" id="3.30.70.270:FF:000001">
    <property type="entry name" value="Diguanylate cyclase domain protein"/>
    <property type="match status" value="1"/>
</dbReference>
<dbReference type="SUPFAM" id="SSF55073">
    <property type="entry name" value="Nucleotide cyclase"/>
    <property type="match status" value="1"/>
</dbReference>
<dbReference type="RefSeq" id="WP_091153651.1">
    <property type="nucleotide sequence ID" value="NZ_FNOT01000004.1"/>
</dbReference>
<evidence type="ECO:0000313" key="3">
    <source>
        <dbReference type="EMBL" id="SDX97330.1"/>
    </source>
</evidence>
<dbReference type="GO" id="GO:0005886">
    <property type="term" value="C:plasma membrane"/>
    <property type="evidence" value="ECO:0007669"/>
    <property type="project" value="TreeGrafter"/>
</dbReference>
<feature type="transmembrane region" description="Helical" evidence="1">
    <location>
        <begin position="21"/>
        <end position="42"/>
    </location>
</feature>
<dbReference type="Gene3D" id="3.30.450.40">
    <property type="match status" value="1"/>
</dbReference>
<dbReference type="Proteomes" id="UP000198921">
    <property type="component" value="Unassembled WGS sequence"/>
</dbReference>
<feature type="transmembrane region" description="Helical" evidence="1">
    <location>
        <begin position="165"/>
        <end position="185"/>
    </location>
</feature>
<keyword evidence="4" id="KW-1185">Reference proteome</keyword>
<organism evidence="3 4">
    <name type="scientific">Geodermatophilus africanus</name>
    <dbReference type="NCBI Taxonomy" id="1137993"/>
    <lineage>
        <taxon>Bacteria</taxon>
        <taxon>Bacillati</taxon>
        <taxon>Actinomycetota</taxon>
        <taxon>Actinomycetes</taxon>
        <taxon>Geodermatophilales</taxon>
        <taxon>Geodermatophilaceae</taxon>
        <taxon>Geodermatophilus</taxon>
    </lineage>
</organism>
<keyword evidence="1" id="KW-0812">Transmembrane</keyword>
<dbReference type="GO" id="GO:0043709">
    <property type="term" value="P:cell adhesion involved in single-species biofilm formation"/>
    <property type="evidence" value="ECO:0007669"/>
    <property type="project" value="TreeGrafter"/>
</dbReference>
<dbReference type="NCBIfam" id="TIGR00254">
    <property type="entry name" value="GGDEF"/>
    <property type="match status" value="1"/>
</dbReference>
<feature type="domain" description="GGDEF" evidence="2">
    <location>
        <begin position="395"/>
        <end position="523"/>
    </location>
</feature>
<dbReference type="GO" id="GO:0052621">
    <property type="term" value="F:diguanylate cyclase activity"/>
    <property type="evidence" value="ECO:0007669"/>
    <property type="project" value="TreeGrafter"/>
</dbReference>
<dbReference type="STRING" id="1137993.SAMN05660209_01699"/>
<evidence type="ECO:0000256" key="1">
    <source>
        <dbReference type="SAM" id="Phobius"/>
    </source>
</evidence>
<feature type="transmembrane region" description="Helical" evidence="1">
    <location>
        <begin position="54"/>
        <end position="71"/>
    </location>
</feature>
<feature type="transmembrane region" description="Helical" evidence="1">
    <location>
        <begin position="78"/>
        <end position="101"/>
    </location>
</feature>
<keyword evidence="1" id="KW-1133">Transmembrane helix</keyword>
<feature type="transmembrane region" description="Helical" evidence="1">
    <location>
        <begin position="107"/>
        <end position="125"/>
    </location>
</feature>
<feature type="transmembrane region" description="Helical" evidence="1">
    <location>
        <begin position="132"/>
        <end position="153"/>
    </location>
</feature>
<name>A0A1H3G2J7_9ACTN</name>
<dbReference type="CDD" id="cd01949">
    <property type="entry name" value="GGDEF"/>
    <property type="match status" value="1"/>
</dbReference>
<dbReference type="PANTHER" id="PTHR45138">
    <property type="entry name" value="REGULATORY COMPONENTS OF SENSORY TRANSDUCTION SYSTEM"/>
    <property type="match status" value="1"/>
</dbReference>
<gene>
    <name evidence="3" type="ORF">SAMN05660209_01699</name>
</gene>
<dbReference type="Pfam" id="PF00990">
    <property type="entry name" value="GGDEF"/>
    <property type="match status" value="1"/>
</dbReference>
<dbReference type="InterPro" id="IPR050469">
    <property type="entry name" value="Diguanylate_Cyclase"/>
</dbReference>
<dbReference type="GO" id="GO:1902201">
    <property type="term" value="P:negative regulation of bacterial-type flagellum-dependent cell motility"/>
    <property type="evidence" value="ECO:0007669"/>
    <property type="project" value="TreeGrafter"/>
</dbReference>
<reference evidence="4" key="1">
    <citation type="submission" date="2016-10" db="EMBL/GenBank/DDBJ databases">
        <authorList>
            <person name="Varghese N."/>
            <person name="Submissions S."/>
        </authorList>
    </citation>
    <scope>NUCLEOTIDE SEQUENCE [LARGE SCALE GENOMIC DNA]</scope>
    <source>
        <strain evidence="4">DSM 45422</strain>
    </source>
</reference>
<dbReference type="OrthoDB" id="23692at2"/>
<evidence type="ECO:0000313" key="4">
    <source>
        <dbReference type="Proteomes" id="UP000198921"/>
    </source>
</evidence>
<dbReference type="AlphaFoldDB" id="A0A1H3G2J7"/>
<sequence>MSQTPASPQGSLDNLPLADRLRWLLAVRIGVVVVLPVVAWVATRTAETPPVETLAVPGAVLLAVGLVLQKLSALGRRWAVAAITVPVILDAVHLGWALYVAGGISGPVVYVIVLHVICVTLLGSFRTGLKLALWHSLVVMSVLKAVDTALLPAHGTVQGFDSLPYGVFLVAVWVTAVMTSGLGAVNERELRRRRYDEEALRRLAGALHEADTGAKVAEALLDFTVDAADSPLAAVHCHVPEGSAVPAVDLAVRKHRDRDAEPLRPVGVPLPGSLLAAAVDRGSTVLAAMKGPDPWVDEVLEGARRVVAVPFGLDGSGSGVLTFQDDARSGSRIERRRVGVAEQAVAHAATAFARVALLEHLQASALTDGLTGVANRRAFDAAFDRELAVAARSGAPVSVLIIDLDHFKKLNDTYGHQAGDDVLRGVGAALRACVRPGDVAARYGGEEFALVLPGATADDAVAVARRLRTVLREVEAPRPITASLGIACQHGAGLSAAELLATADTALYAAKAGGRDQARMAGAEGPVSGVAVDEATVTRIPLPPVPTPRAHAAL</sequence>
<dbReference type="InterPro" id="IPR029787">
    <property type="entry name" value="Nucleotide_cyclase"/>
</dbReference>
<proteinExistence type="predicted"/>
<protein>
    <submittedName>
        <fullName evidence="3">Diguanylate cyclase (GGDEF) domain-containing protein</fullName>
    </submittedName>
</protein>
<accession>A0A1H3G2J7</accession>
<dbReference type="SMART" id="SM00267">
    <property type="entry name" value="GGDEF"/>
    <property type="match status" value="1"/>
</dbReference>
<dbReference type="EMBL" id="FNOT01000004">
    <property type="protein sequence ID" value="SDX97330.1"/>
    <property type="molecule type" value="Genomic_DNA"/>
</dbReference>
<dbReference type="PANTHER" id="PTHR45138:SF9">
    <property type="entry name" value="DIGUANYLATE CYCLASE DGCM-RELATED"/>
    <property type="match status" value="1"/>
</dbReference>
<dbReference type="InterPro" id="IPR000160">
    <property type="entry name" value="GGDEF_dom"/>
</dbReference>
<dbReference type="InterPro" id="IPR029016">
    <property type="entry name" value="GAF-like_dom_sf"/>
</dbReference>
<dbReference type="PROSITE" id="PS50887">
    <property type="entry name" value="GGDEF"/>
    <property type="match status" value="1"/>
</dbReference>
<evidence type="ECO:0000259" key="2">
    <source>
        <dbReference type="PROSITE" id="PS50887"/>
    </source>
</evidence>
<dbReference type="Gene3D" id="3.30.70.270">
    <property type="match status" value="1"/>
</dbReference>
<dbReference type="InterPro" id="IPR043128">
    <property type="entry name" value="Rev_trsase/Diguanyl_cyclase"/>
</dbReference>